<evidence type="ECO:0000313" key="2">
    <source>
        <dbReference type="EMBL" id="OEG00229.1"/>
    </source>
</evidence>
<dbReference type="InterPro" id="IPR015168">
    <property type="entry name" value="SsuA/THI5"/>
</dbReference>
<dbReference type="Gene3D" id="3.40.190.10">
    <property type="entry name" value="Periplasmic binding protein-like II"/>
    <property type="match status" value="2"/>
</dbReference>
<proteinExistence type="predicted"/>
<dbReference type="OrthoDB" id="9815602at2"/>
<organism evidence="2 3">
    <name type="scientific">Vulcanibacillus modesticaldus</name>
    <dbReference type="NCBI Taxonomy" id="337097"/>
    <lineage>
        <taxon>Bacteria</taxon>
        <taxon>Bacillati</taxon>
        <taxon>Bacillota</taxon>
        <taxon>Bacilli</taxon>
        <taxon>Bacillales</taxon>
        <taxon>Bacillaceae</taxon>
        <taxon>Vulcanibacillus</taxon>
    </lineage>
</organism>
<evidence type="ECO:0000313" key="3">
    <source>
        <dbReference type="Proteomes" id="UP000243739"/>
    </source>
</evidence>
<evidence type="ECO:0000259" key="1">
    <source>
        <dbReference type="Pfam" id="PF09084"/>
    </source>
</evidence>
<dbReference type="STRING" id="337097.BHF71_05425"/>
<keyword evidence="3" id="KW-1185">Reference proteome</keyword>
<sequence>MTRKSLIILILIISLVTLLNGCSNEGSKTYENEDIAILEKVTVVLDWVPNTTHTGLFVAKDKGWYKEQGLDVNIIQPNEVGTAQLVASGKAQFGISYQGEVTYARANQLPVVSIAAIIQHNTSGFAAPIEKKIASPKDFEGKKYGGWGSPIERAVIKTVMGNEGADVRKVEYVNVGSRDFFTAMKSDVDFEWINYGWTGIEAKLKGYPINFIELTRVAPELESYSPVIIVNEKYIKEHSKTIKKFMAATAKGYQYAINRPKEAANILLGHVTGPDKELVLKSQEWISNKYQEDALQWGIQQESVWMNYTQWMVDQGLIPQMIDISKAFTNQFLPDR</sequence>
<dbReference type="PANTHER" id="PTHR31528:SF3">
    <property type="entry name" value="THIAMINE BIOSYNTHESIS PROTEIN HI_0357-RELATED"/>
    <property type="match status" value="1"/>
</dbReference>
<dbReference type="SUPFAM" id="SSF53850">
    <property type="entry name" value="Periplasmic binding protein-like II"/>
    <property type="match status" value="1"/>
</dbReference>
<reference evidence="2 3" key="1">
    <citation type="submission" date="2016-09" db="EMBL/GenBank/DDBJ databases">
        <title>Draft genome sequence for the type strain of Vulcanibacillus modesticaldus BR, a strictly anaerobic, moderately thermophilic, and nitrate-reducing bacterium from deep sea-hydrothermal vents of the Mid-Atlantic Ridge.</title>
        <authorList>
            <person name="Abin C.A."/>
            <person name="Hollibaugh J.T."/>
        </authorList>
    </citation>
    <scope>NUCLEOTIDE SEQUENCE [LARGE SCALE GENOMIC DNA]</scope>
    <source>
        <strain evidence="2 3">BR</strain>
    </source>
</reference>
<comment type="caution">
    <text evidence="2">The sequence shown here is derived from an EMBL/GenBank/DDBJ whole genome shotgun (WGS) entry which is preliminary data.</text>
</comment>
<accession>A0A1D2YWY0</accession>
<dbReference type="Proteomes" id="UP000243739">
    <property type="component" value="Unassembled WGS sequence"/>
</dbReference>
<dbReference type="Pfam" id="PF09084">
    <property type="entry name" value="NMT1"/>
    <property type="match status" value="1"/>
</dbReference>
<dbReference type="RefSeq" id="WP_069655866.1">
    <property type="nucleotide sequence ID" value="NZ_MIJF01000004.1"/>
</dbReference>
<dbReference type="GO" id="GO:0009228">
    <property type="term" value="P:thiamine biosynthetic process"/>
    <property type="evidence" value="ECO:0007669"/>
    <property type="project" value="InterPro"/>
</dbReference>
<gene>
    <name evidence="2" type="ORF">BHF71_05425</name>
</gene>
<protein>
    <submittedName>
        <fullName evidence="2">ABC transporter substrate-binding protein</fullName>
    </submittedName>
</protein>
<dbReference type="PANTHER" id="PTHR31528">
    <property type="entry name" value="4-AMINO-5-HYDROXYMETHYL-2-METHYLPYRIMIDINE PHOSPHATE SYNTHASE THI11-RELATED"/>
    <property type="match status" value="1"/>
</dbReference>
<name>A0A1D2YWY0_9BACI</name>
<dbReference type="AlphaFoldDB" id="A0A1D2YWY0"/>
<dbReference type="EMBL" id="MIJF01000004">
    <property type="protein sequence ID" value="OEG00229.1"/>
    <property type="molecule type" value="Genomic_DNA"/>
</dbReference>
<dbReference type="InterPro" id="IPR027939">
    <property type="entry name" value="NMT1/THI5"/>
</dbReference>
<feature type="domain" description="SsuA/THI5-like" evidence="1">
    <location>
        <begin position="50"/>
        <end position="263"/>
    </location>
</feature>